<feature type="compositionally biased region" description="Basic and acidic residues" evidence="1">
    <location>
        <begin position="1"/>
        <end position="11"/>
    </location>
</feature>
<evidence type="ECO:0000256" key="1">
    <source>
        <dbReference type="SAM" id="MobiDB-lite"/>
    </source>
</evidence>
<protein>
    <submittedName>
        <fullName evidence="2">Uncharacterized protein</fullName>
    </submittedName>
</protein>
<gene>
    <name evidence="2" type="ORF">DVH24_023470</name>
</gene>
<sequence length="85" mass="9671">MTGRNGERAKMPPDGNKEEEEGDGDVIILCSIDVERVVPGGEAERKFTQNLSRGIMHFTCFKRTKRRMKRLIPFRSVPSHVPNDT</sequence>
<dbReference type="Proteomes" id="UP000290289">
    <property type="component" value="Chromosome 14"/>
</dbReference>
<dbReference type="AlphaFoldDB" id="A0A498I0Q6"/>
<reference evidence="2 3" key="1">
    <citation type="submission" date="2018-10" db="EMBL/GenBank/DDBJ databases">
        <title>A high-quality apple genome assembly.</title>
        <authorList>
            <person name="Hu J."/>
        </authorList>
    </citation>
    <scope>NUCLEOTIDE SEQUENCE [LARGE SCALE GENOMIC DNA]</scope>
    <source>
        <strain evidence="3">cv. HFTH1</strain>
        <tissue evidence="2">Young leaf</tissue>
    </source>
</reference>
<evidence type="ECO:0000313" key="2">
    <source>
        <dbReference type="EMBL" id="RXH77196.1"/>
    </source>
</evidence>
<comment type="caution">
    <text evidence="2">The sequence shown here is derived from an EMBL/GenBank/DDBJ whole genome shotgun (WGS) entry which is preliminary data.</text>
</comment>
<proteinExistence type="predicted"/>
<keyword evidence="3" id="KW-1185">Reference proteome</keyword>
<dbReference type="EMBL" id="RDQH01000340">
    <property type="protein sequence ID" value="RXH77196.1"/>
    <property type="molecule type" value="Genomic_DNA"/>
</dbReference>
<feature type="region of interest" description="Disordered" evidence="1">
    <location>
        <begin position="1"/>
        <end position="23"/>
    </location>
</feature>
<evidence type="ECO:0000313" key="3">
    <source>
        <dbReference type="Proteomes" id="UP000290289"/>
    </source>
</evidence>
<organism evidence="2 3">
    <name type="scientific">Malus domestica</name>
    <name type="common">Apple</name>
    <name type="synonym">Pyrus malus</name>
    <dbReference type="NCBI Taxonomy" id="3750"/>
    <lineage>
        <taxon>Eukaryota</taxon>
        <taxon>Viridiplantae</taxon>
        <taxon>Streptophyta</taxon>
        <taxon>Embryophyta</taxon>
        <taxon>Tracheophyta</taxon>
        <taxon>Spermatophyta</taxon>
        <taxon>Magnoliopsida</taxon>
        <taxon>eudicotyledons</taxon>
        <taxon>Gunneridae</taxon>
        <taxon>Pentapetalae</taxon>
        <taxon>rosids</taxon>
        <taxon>fabids</taxon>
        <taxon>Rosales</taxon>
        <taxon>Rosaceae</taxon>
        <taxon>Amygdaloideae</taxon>
        <taxon>Maleae</taxon>
        <taxon>Malus</taxon>
    </lineage>
</organism>
<name>A0A498I0Q6_MALDO</name>
<accession>A0A498I0Q6</accession>